<evidence type="ECO:0000256" key="11">
    <source>
        <dbReference type="PIRSR" id="PIRSR601382-3"/>
    </source>
</evidence>
<feature type="compositionally biased region" description="Low complexity" evidence="13">
    <location>
        <begin position="826"/>
        <end position="837"/>
    </location>
</feature>
<dbReference type="NCBIfam" id="TIGR00913">
    <property type="entry name" value="2A0310"/>
    <property type="match status" value="1"/>
</dbReference>
<dbReference type="Proteomes" id="UP000319257">
    <property type="component" value="Unassembled WGS sequence"/>
</dbReference>
<feature type="active site" description="Proton donor" evidence="9">
    <location>
        <position position="553"/>
    </location>
</feature>
<dbReference type="PRINTS" id="PR00747">
    <property type="entry name" value="GLYHDRLASE47"/>
</dbReference>
<keyword evidence="5 14" id="KW-0812">Transmembrane</keyword>
<reference evidence="16 17" key="1">
    <citation type="submission" date="2019-06" db="EMBL/GenBank/DDBJ databases">
        <title>Draft genome sequence of the filamentous fungus Phialemoniopsis curvata isolated from diesel fuel.</title>
        <authorList>
            <person name="Varaljay V.A."/>
            <person name="Lyon W.J."/>
            <person name="Crouch A.L."/>
            <person name="Drake C.E."/>
            <person name="Hollomon J.M."/>
            <person name="Nadeau L.J."/>
            <person name="Nunn H.S."/>
            <person name="Stevenson B.S."/>
            <person name="Bojanowski C.L."/>
            <person name="Crookes-Goodson W.J."/>
        </authorList>
    </citation>
    <scope>NUCLEOTIDE SEQUENCE [LARGE SCALE GENOMIC DNA]</scope>
    <source>
        <strain evidence="16 17">D216</strain>
    </source>
</reference>
<feature type="transmembrane region" description="Helical" evidence="14">
    <location>
        <begin position="1106"/>
        <end position="1125"/>
    </location>
</feature>
<dbReference type="OrthoDB" id="8118055at2759"/>
<feature type="transmembrane region" description="Helical" evidence="14">
    <location>
        <begin position="1019"/>
        <end position="1039"/>
    </location>
</feature>
<dbReference type="GO" id="GO:0015171">
    <property type="term" value="F:amino acid transmembrane transporter activity"/>
    <property type="evidence" value="ECO:0007669"/>
    <property type="project" value="TreeGrafter"/>
</dbReference>
<keyword evidence="12" id="KW-0378">Hydrolase</keyword>
<proteinExistence type="inferred from homology"/>
<comment type="caution">
    <text evidence="16">The sequence shown here is derived from an EMBL/GenBank/DDBJ whole genome shotgun (WGS) entry which is preliminary data.</text>
</comment>
<feature type="region of interest" description="Disordered" evidence="13">
    <location>
        <begin position="817"/>
        <end position="854"/>
    </location>
</feature>
<dbReference type="Gene3D" id="1.20.1740.10">
    <property type="entry name" value="Amino acid/polyamine transporter I"/>
    <property type="match status" value="1"/>
</dbReference>
<evidence type="ECO:0000256" key="8">
    <source>
        <dbReference type="ARBA" id="ARBA00023136"/>
    </source>
</evidence>
<dbReference type="InterPro" id="IPR012341">
    <property type="entry name" value="6hp_glycosidase-like_sf"/>
</dbReference>
<feature type="binding site" evidence="10">
    <location>
        <position position="691"/>
    </location>
    <ligand>
        <name>Ca(2+)</name>
        <dbReference type="ChEBI" id="CHEBI:29108"/>
    </ligand>
</feature>
<dbReference type="GO" id="GO:0004571">
    <property type="term" value="F:mannosyl-oligosaccharide 1,2-alpha-mannosidase activity"/>
    <property type="evidence" value="ECO:0007669"/>
    <property type="project" value="InterPro"/>
</dbReference>
<feature type="transmembrane region" description="Helical" evidence="14">
    <location>
        <begin position="1257"/>
        <end position="1279"/>
    </location>
</feature>
<comment type="cofactor">
    <cofactor evidence="10">
        <name>Ca(2+)</name>
        <dbReference type="ChEBI" id="CHEBI:29108"/>
    </cofactor>
</comment>
<evidence type="ECO:0000256" key="2">
    <source>
        <dbReference type="ARBA" id="ARBA00007658"/>
    </source>
</evidence>
<feature type="active site" evidence="9">
    <location>
        <position position="603"/>
    </location>
</feature>
<organism evidence="16 17">
    <name type="scientific">Thyridium curvatum</name>
    <dbReference type="NCBI Taxonomy" id="1093900"/>
    <lineage>
        <taxon>Eukaryota</taxon>
        <taxon>Fungi</taxon>
        <taxon>Dikarya</taxon>
        <taxon>Ascomycota</taxon>
        <taxon>Pezizomycotina</taxon>
        <taxon>Sordariomycetes</taxon>
        <taxon>Sordariomycetidae</taxon>
        <taxon>Thyridiales</taxon>
        <taxon>Thyridiaceae</taxon>
        <taxon>Thyridium</taxon>
    </lineage>
</organism>
<evidence type="ECO:0000259" key="15">
    <source>
        <dbReference type="Pfam" id="PF00324"/>
    </source>
</evidence>
<comment type="similarity">
    <text evidence="2 12">Belongs to the glycosyl hydrolase 47 family.</text>
</comment>
<dbReference type="EC" id="3.2.1.-" evidence="12"/>
<dbReference type="Gene3D" id="1.50.10.10">
    <property type="match status" value="1"/>
</dbReference>
<dbReference type="UniPathway" id="UPA00378"/>
<evidence type="ECO:0000256" key="1">
    <source>
        <dbReference type="ARBA" id="ARBA00004651"/>
    </source>
</evidence>
<feature type="transmembrane region" description="Helical" evidence="14">
    <location>
        <begin position="147"/>
        <end position="165"/>
    </location>
</feature>
<feature type="active site" description="Proton donor" evidence="9">
    <location>
        <position position="280"/>
    </location>
</feature>
<dbReference type="InterPro" id="IPR004762">
    <property type="entry name" value="Amino_acid_permease_fungi"/>
</dbReference>
<feature type="transmembrane region" description="Helical" evidence="14">
    <location>
        <begin position="884"/>
        <end position="902"/>
    </location>
</feature>
<dbReference type="InParanoid" id="A0A507AUQ5"/>
<evidence type="ECO:0000313" key="17">
    <source>
        <dbReference type="Proteomes" id="UP000319257"/>
    </source>
</evidence>
<feature type="transmembrane region" description="Helical" evidence="14">
    <location>
        <begin position="1228"/>
        <end position="1245"/>
    </location>
</feature>
<feature type="transmembrane region" description="Helical" evidence="14">
    <location>
        <begin position="1300"/>
        <end position="1321"/>
    </location>
</feature>
<feature type="transmembrane region" description="Helical" evidence="14">
    <location>
        <begin position="961"/>
        <end position="981"/>
    </location>
</feature>
<dbReference type="GeneID" id="41968482"/>
<keyword evidence="12" id="KW-0326">Glycosidase</keyword>
<feature type="active site" evidence="9">
    <location>
        <position position="429"/>
    </location>
</feature>
<evidence type="ECO:0000313" key="16">
    <source>
        <dbReference type="EMBL" id="TPX11217.1"/>
    </source>
</evidence>
<dbReference type="InterPro" id="IPR004840">
    <property type="entry name" value="Amino_acid_permease_CS"/>
</dbReference>
<dbReference type="EMBL" id="SKBQ01000004">
    <property type="protein sequence ID" value="TPX11217.1"/>
    <property type="molecule type" value="Genomic_DNA"/>
</dbReference>
<feature type="transmembrane region" description="Helical" evidence="14">
    <location>
        <begin position="914"/>
        <end position="941"/>
    </location>
</feature>
<dbReference type="FunFam" id="1.20.1740.10:FF:000017">
    <property type="entry name" value="Amino acid permease"/>
    <property type="match status" value="1"/>
</dbReference>
<sequence length="1407" mass="155914">MNVRDPFGLHRNTAFDILRTTATQAAAGIRDKAIEAGATAIERSKQAVEDMSFTVPKNVPSFNNPQRLAEDYLWHHSSGGPTPRRGGGGGGGGGQHQGILGGVQDKVGEFLSDATGNSKRTLPMYKDKPYAYPPSQRLRPIYRRKRVLGFLLLFVLGVLYWTGAFEKHKERVTVPLKNLSWLKKDEKAKTKADWLKRRDRVVEAFELSWDAYERYAWGYDEFHPESKRGRQMAAKGMGWIIVDSLDTMILMNLTSRLTHAREWVSKTLTYDQDQDVNTFETTIRMMGGLLSAHYLSNEYPELAPLKDDDPGAAGEDLYLEKAKDLADRLLSAFESPSGIPYASVNLGQYKGIPAHDNMGASSTAEAATLQLEFKYLAKLTGEKLFWDKVEKVMEVLDGNNESEGLVPIFVNANDGKFHGKNIRLGSRGDSYYEYLIKQYLQTNKKEKVYEDMWYESLAAVRKHLVTYTEPSGFTIIGERESGLEGTLTPKMDHLVCFMPGTIALAATGGLTEKEARKLKTWTKRDDEDMKLARELMHTCWGMYKYMATGLAAEITYFNVANPPLTSTSPHKTPPAVFDPSEDAAWRKDFEVHPQDVHNLQRPETVESLFYMWRITGDVKYREWGWEMFKSFMNYTAVEDGGGFTSLTNANVIPPVSRDNMESFWLAETLKYMYLLFSPDDLLPLDKIVLNTEAHPLPRFDMGQLFSTGWKRKPRDAHGNAIKSEAAAPRHAFHHLSSTSPPAFHMDRDVELNNILTAKEDSITQGSVYNMMQEPSLFDGERRRRPGPRAARSAVGRWVDSFRRDPERRVTMPAAGAFAKPPSMSSQHHQLQQQQQQQGEPLMREHSRASTSGASSANGHYYDLHGGIMATANTALARELKGRHLQMIAIGGSIGTGLFVTSGKALATGGPASLLIAYCFVGVMLYCTVHALGELAVAFPVSGSFSAFSTRFLDPSWGFAMGWNYALQWLVVLPLEIIAASITIEYWNSSIPRAVFVTIFLLAIISINLFGVKGYGEAEFIFAIIKVTAVIGFILLGIVINIGGTQDEGYIGGKYWHDPGPFQNGFKGMCSVFVTAAFAFTGTELIGLAAAETANPRKSLPTAIKQVFWRITLFYVVALTLVGLLVSSENPKLLGKSSADDDAATAGAVNGNNKGDHSSSGDSSASPFVIAIESAGIAVLPSVMNSVILIAVISVGNSAVFGSSRTLAALADLGQAPRVLSYVDRRGRPLVAIVFASSLGFLAYLADLPQQADVLSWLVAISALSSIFTWGSICLAHIRFRRAWAARGRSLESLAFRSQPGVLGSWVGLGLNALVLVTQFWVGAWPVGYGDKTPAGNARSFFLQYMAVPILLIMWLGHKAWFRTKVVRVRDMDLDTGRRDFNLTVLVAQEHEEKAMWPRWKKIYRFFC</sequence>
<dbReference type="RefSeq" id="XP_030992928.1">
    <property type="nucleotide sequence ID" value="XM_031133007.1"/>
</dbReference>
<feature type="domain" description="Amino acid permease/ SLC12A" evidence="15">
    <location>
        <begin position="883"/>
        <end position="1366"/>
    </location>
</feature>
<dbReference type="GO" id="GO:0005975">
    <property type="term" value="P:carbohydrate metabolic process"/>
    <property type="evidence" value="ECO:0007669"/>
    <property type="project" value="InterPro"/>
</dbReference>
<keyword evidence="11" id="KW-1015">Disulfide bond</keyword>
<dbReference type="GO" id="GO:0005509">
    <property type="term" value="F:calcium ion binding"/>
    <property type="evidence" value="ECO:0007669"/>
    <property type="project" value="InterPro"/>
</dbReference>
<feature type="transmembrane region" description="Helical" evidence="14">
    <location>
        <begin position="993"/>
        <end position="1013"/>
    </location>
</feature>
<evidence type="ECO:0000256" key="9">
    <source>
        <dbReference type="PIRSR" id="PIRSR601382-1"/>
    </source>
</evidence>
<evidence type="ECO:0000256" key="6">
    <source>
        <dbReference type="ARBA" id="ARBA00022970"/>
    </source>
</evidence>
<dbReference type="PROSITE" id="PS00218">
    <property type="entry name" value="AMINO_ACID_PERMEASE_1"/>
    <property type="match status" value="1"/>
</dbReference>
<evidence type="ECO:0000256" key="3">
    <source>
        <dbReference type="ARBA" id="ARBA00022448"/>
    </source>
</evidence>
<keyword evidence="10" id="KW-0479">Metal-binding</keyword>
<dbReference type="PANTHER" id="PTHR43341">
    <property type="entry name" value="AMINO ACID PERMEASE"/>
    <property type="match status" value="1"/>
</dbReference>
<gene>
    <name evidence="16" type="ORF">E0L32_001035</name>
</gene>
<dbReference type="InterPro" id="IPR004841">
    <property type="entry name" value="AA-permease/SLC12A_dom"/>
</dbReference>
<keyword evidence="6" id="KW-0029">Amino-acid transport</keyword>
<accession>A0A507AUQ5</accession>
<dbReference type="InterPro" id="IPR001382">
    <property type="entry name" value="Glyco_hydro_47"/>
</dbReference>
<evidence type="ECO:0000256" key="13">
    <source>
        <dbReference type="SAM" id="MobiDB-lite"/>
    </source>
</evidence>
<dbReference type="GO" id="GO:0005886">
    <property type="term" value="C:plasma membrane"/>
    <property type="evidence" value="ECO:0007669"/>
    <property type="project" value="UniProtKB-SubCell"/>
</dbReference>
<evidence type="ECO:0000256" key="10">
    <source>
        <dbReference type="PIRSR" id="PIRSR601382-2"/>
    </source>
</evidence>
<dbReference type="GO" id="GO:0036503">
    <property type="term" value="P:ERAD pathway"/>
    <property type="evidence" value="ECO:0007669"/>
    <property type="project" value="UniProtKB-ARBA"/>
</dbReference>
<keyword evidence="17" id="KW-1185">Reference proteome</keyword>
<feature type="region of interest" description="Disordered" evidence="13">
    <location>
        <begin position="73"/>
        <end position="99"/>
    </location>
</feature>
<protein>
    <recommendedName>
        <fullName evidence="12">alpha-1,2-Mannosidase</fullName>
        <ecNumber evidence="12">3.2.1.-</ecNumber>
    </recommendedName>
</protein>
<dbReference type="Pfam" id="PF01532">
    <property type="entry name" value="Glyco_hydro_47"/>
    <property type="match status" value="1"/>
</dbReference>
<keyword evidence="10" id="KW-0106">Calcium</keyword>
<evidence type="ECO:0000256" key="12">
    <source>
        <dbReference type="RuleBase" id="RU361193"/>
    </source>
</evidence>
<feature type="disulfide bond" evidence="11">
    <location>
        <begin position="496"/>
        <end position="539"/>
    </location>
</feature>
<keyword evidence="7 14" id="KW-1133">Transmembrane helix</keyword>
<feature type="compositionally biased region" description="Gly residues" evidence="13">
    <location>
        <begin position="85"/>
        <end position="99"/>
    </location>
</feature>
<evidence type="ECO:0000256" key="5">
    <source>
        <dbReference type="ARBA" id="ARBA00022692"/>
    </source>
</evidence>
<dbReference type="SUPFAM" id="SSF48225">
    <property type="entry name" value="Seven-hairpin glycosidases"/>
    <property type="match status" value="1"/>
</dbReference>
<dbReference type="InterPro" id="IPR036026">
    <property type="entry name" value="Seven-hairpin_glycosidases"/>
</dbReference>
<dbReference type="InterPro" id="IPR050524">
    <property type="entry name" value="APC_YAT"/>
</dbReference>
<dbReference type="STRING" id="1093900.A0A507AUQ5"/>
<keyword evidence="8 14" id="KW-0472">Membrane</keyword>
<name>A0A507AUQ5_9PEZI</name>
<evidence type="ECO:0000256" key="7">
    <source>
        <dbReference type="ARBA" id="ARBA00022989"/>
    </source>
</evidence>
<dbReference type="Pfam" id="PF00324">
    <property type="entry name" value="AA_permease"/>
    <property type="match status" value="1"/>
</dbReference>
<keyword evidence="3" id="KW-0813">Transport</keyword>
<keyword evidence="4" id="KW-1003">Cell membrane</keyword>
<evidence type="ECO:0000256" key="4">
    <source>
        <dbReference type="ARBA" id="ARBA00022475"/>
    </source>
</evidence>
<dbReference type="PANTHER" id="PTHR43341:SF1">
    <property type="entry name" value="GENERAL AMINO-ACID PERMEASE GAP1"/>
    <property type="match status" value="1"/>
</dbReference>
<feature type="transmembrane region" description="Helical" evidence="14">
    <location>
        <begin position="1341"/>
        <end position="1361"/>
    </location>
</feature>
<comment type="subcellular location">
    <subcellularLocation>
        <location evidence="1">Cell membrane</location>
        <topology evidence="1">Multi-pass membrane protein</topology>
    </subcellularLocation>
</comment>
<evidence type="ECO:0000256" key="14">
    <source>
        <dbReference type="SAM" id="Phobius"/>
    </source>
</evidence>